<reference evidence="1 2" key="1">
    <citation type="submission" date="2015-01" db="EMBL/GenBank/DDBJ databases">
        <title>Evolution of Trichinella species and genotypes.</title>
        <authorList>
            <person name="Korhonen P.K."/>
            <person name="Edoardo P."/>
            <person name="Giuseppe L.R."/>
            <person name="Gasser R.B."/>
        </authorList>
    </citation>
    <scope>NUCLEOTIDE SEQUENCE [LARGE SCALE GENOMIC DNA]</scope>
    <source>
        <strain evidence="1">ISS141</strain>
    </source>
</reference>
<name>A0A0V0XPP2_TRIPS</name>
<proteinExistence type="predicted"/>
<organism evidence="1 2">
    <name type="scientific">Trichinella pseudospiralis</name>
    <name type="common">Parasitic roundworm</name>
    <dbReference type="NCBI Taxonomy" id="6337"/>
    <lineage>
        <taxon>Eukaryota</taxon>
        <taxon>Metazoa</taxon>
        <taxon>Ecdysozoa</taxon>
        <taxon>Nematoda</taxon>
        <taxon>Enoplea</taxon>
        <taxon>Dorylaimia</taxon>
        <taxon>Trichinellida</taxon>
        <taxon>Trichinellidae</taxon>
        <taxon>Trichinella</taxon>
    </lineage>
</organism>
<accession>A0A0V0XPP2</accession>
<gene>
    <name evidence="1" type="ORF">T4E_10485</name>
</gene>
<comment type="caution">
    <text evidence="1">The sequence shown here is derived from an EMBL/GenBank/DDBJ whole genome shotgun (WGS) entry which is preliminary data.</text>
</comment>
<dbReference type="AlphaFoldDB" id="A0A0V0XPP2"/>
<evidence type="ECO:0000313" key="2">
    <source>
        <dbReference type="Proteomes" id="UP000054815"/>
    </source>
</evidence>
<evidence type="ECO:0000313" key="1">
    <source>
        <dbReference type="EMBL" id="KRX89974.1"/>
    </source>
</evidence>
<protein>
    <submittedName>
        <fullName evidence="1">Uncharacterized protein</fullName>
    </submittedName>
</protein>
<dbReference type="STRING" id="6337.A0A0V0XPP2"/>
<sequence length="206" mass="23175">MLTFSVTCRRVWPPSVKALRESTGHSAVLRDFNPAISRRFLDWLHLGAVLQQDQLKERTLVVDVLIASTLFQIRQGPHPKGTHWHPVAVETLLSCVVCGETGRLPTGKLAFLLIKIEDIADAALRKIWEIQALGPVPEDDISAMDAEALKKLEETLIFDGERRHVMALERRLKGQSAKRLLHVSPAAVCRERWARKGIRSLPIETN</sequence>
<dbReference type="EMBL" id="JYDU01000180">
    <property type="protein sequence ID" value="KRX89974.1"/>
    <property type="molecule type" value="Genomic_DNA"/>
</dbReference>
<dbReference type="Proteomes" id="UP000054815">
    <property type="component" value="Unassembled WGS sequence"/>
</dbReference>